<evidence type="ECO:0000313" key="3">
    <source>
        <dbReference type="Proteomes" id="UP000716446"/>
    </source>
</evidence>
<dbReference type="EMBL" id="CAIJEN010000001">
    <property type="protein sequence ID" value="CAD0081660.1"/>
    <property type="molecule type" value="Genomic_DNA"/>
</dbReference>
<comment type="caution">
    <text evidence="2">The sequence shown here is derived from an EMBL/GenBank/DDBJ whole genome shotgun (WGS) entry which is preliminary data.</text>
</comment>
<keyword evidence="3" id="KW-1185">Reference proteome</keyword>
<name>A0A9N8J6W0_9PEZI</name>
<accession>A0A9N8J6W0</accession>
<feature type="region of interest" description="Disordered" evidence="1">
    <location>
        <begin position="73"/>
        <end position="102"/>
    </location>
</feature>
<dbReference type="AlphaFoldDB" id="A0A9N8J6W0"/>
<organism evidence="2 3">
    <name type="scientific">Aureobasidium vineae</name>
    <dbReference type="NCBI Taxonomy" id="2773715"/>
    <lineage>
        <taxon>Eukaryota</taxon>
        <taxon>Fungi</taxon>
        <taxon>Dikarya</taxon>
        <taxon>Ascomycota</taxon>
        <taxon>Pezizomycotina</taxon>
        <taxon>Dothideomycetes</taxon>
        <taxon>Dothideomycetidae</taxon>
        <taxon>Dothideales</taxon>
        <taxon>Saccotheciaceae</taxon>
        <taxon>Aureobasidium</taxon>
    </lineage>
</organism>
<evidence type="ECO:0008006" key="4">
    <source>
        <dbReference type="Google" id="ProtNLM"/>
    </source>
</evidence>
<gene>
    <name evidence="2" type="ORF">AWRI4619_LOCUS227</name>
</gene>
<feature type="compositionally biased region" description="Polar residues" evidence="1">
    <location>
        <begin position="85"/>
        <end position="101"/>
    </location>
</feature>
<dbReference type="Proteomes" id="UP000716446">
    <property type="component" value="Unassembled WGS sequence"/>
</dbReference>
<sequence length="119" mass="13792">MEDQTAEINELFALPNTSLERDVLGELQSILRIHSLSPQEMFFKWEAYSLKMGPDTQMNYKTAREFKKDLQDALERESRGKAHMQSAQKRSTNGTPRNANTGDVFGVYVHLAYRKWTSY</sequence>
<evidence type="ECO:0000313" key="2">
    <source>
        <dbReference type="EMBL" id="CAD0081660.1"/>
    </source>
</evidence>
<protein>
    <recommendedName>
        <fullName evidence="4">DNA polymerase alpha subunit B N-terminal domain-containing protein</fullName>
    </recommendedName>
</protein>
<proteinExistence type="predicted"/>
<reference evidence="2" key="1">
    <citation type="submission" date="2020-06" db="EMBL/GenBank/DDBJ databases">
        <authorList>
            <person name="Onetto C."/>
        </authorList>
    </citation>
    <scope>NUCLEOTIDE SEQUENCE</scope>
</reference>
<evidence type="ECO:0000256" key="1">
    <source>
        <dbReference type="SAM" id="MobiDB-lite"/>
    </source>
</evidence>